<dbReference type="EMBL" id="JBHRYQ010000001">
    <property type="protein sequence ID" value="MFC3810229.1"/>
    <property type="molecule type" value="Genomic_DNA"/>
</dbReference>
<accession>A0ABV7YUI5</accession>
<sequence length="46" mass="5289">MMAKQKEEKSKGKVWDINNDPKENEEDNGIKEKKGKGKALKINDED</sequence>
<feature type="compositionally biased region" description="Basic and acidic residues" evidence="1">
    <location>
        <begin position="1"/>
        <end position="32"/>
    </location>
</feature>
<keyword evidence="3" id="KW-1185">Reference proteome</keyword>
<name>A0ABV7YUI5_9BACT</name>
<proteinExistence type="predicted"/>
<dbReference type="Proteomes" id="UP001595616">
    <property type="component" value="Unassembled WGS sequence"/>
</dbReference>
<organism evidence="2 3">
    <name type="scientific">Lacihabitans lacunae</name>
    <dbReference type="NCBI Taxonomy" id="1028214"/>
    <lineage>
        <taxon>Bacteria</taxon>
        <taxon>Pseudomonadati</taxon>
        <taxon>Bacteroidota</taxon>
        <taxon>Cytophagia</taxon>
        <taxon>Cytophagales</taxon>
        <taxon>Leadbetterellaceae</taxon>
        <taxon>Lacihabitans</taxon>
    </lineage>
</organism>
<evidence type="ECO:0000313" key="2">
    <source>
        <dbReference type="EMBL" id="MFC3810229.1"/>
    </source>
</evidence>
<evidence type="ECO:0000256" key="1">
    <source>
        <dbReference type="SAM" id="MobiDB-lite"/>
    </source>
</evidence>
<gene>
    <name evidence="2" type="ORF">ACFOOI_06160</name>
</gene>
<feature type="region of interest" description="Disordered" evidence="1">
    <location>
        <begin position="1"/>
        <end position="46"/>
    </location>
</feature>
<comment type="caution">
    <text evidence="2">The sequence shown here is derived from an EMBL/GenBank/DDBJ whole genome shotgun (WGS) entry which is preliminary data.</text>
</comment>
<evidence type="ECO:0000313" key="3">
    <source>
        <dbReference type="Proteomes" id="UP001595616"/>
    </source>
</evidence>
<reference evidence="3" key="1">
    <citation type="journal article" date="2019" name="Int. J. Syst. Evol. Microbiol.">
        <title>The Global Catalogue of Microorganisms (GCM) 10K type strain sequencing project: providing services to taxonomists for standard genome sequencing and annotation.</title>
        <authorList>
            <consortium name="The Broad Institute Genomics Platform"/>
            <consortium name="The Broad Institute Genome Sequencing Center for Infectious Disease"/>
            <person name="Wu L."/>
            <person name="Ma J."/>
        </authorList>
    </citation>
    <scope>NUCLEOTIDE SEQUENCE [LARGE SCALE GENOMIC DNA]</scope>
    <source>
        <strain evidence="3">CECT 7956</strain>
    </source>
</reference>
<protein>
    <submittedName>
        <fullName evidence="2">Uncharacterized protein</fullName>
    </submittedName>
</protein>
<dbReference type="RefSeq" id="WP_379836180.1">
    <property type="nucleotide sequence ID" value="NZ_JBHRYQ010000001.1"/>
</dbReference>